<organism evidence="11 12">
    <name type="scientific">Sulfurospirillum diekertiae</name>
    <dbReference type="NCBI Taxonomy" id="1854492"/>
    <lineage>
        <taxon>Bacteria</taxon>
        <taxon>Pseudomonadati</taxon>
        <taxon>Campylobacterota</taxon>
        <taxon>Epsilonproteobacteria</taxon>
        <taxon>Campylobacterales</taxon>
        <taxon>Sulfurospirillaceae</taxon>
        <taxon>Sulfurospirillum</taxon>
    </lineage>
</organism>
<comment type="subcellular location">
    <subcellularLocation>
        <location evidence="8">Cytoplasm</location>
    </subcellularLocation>
</comment>
<comment type="similarity">
    <text evidence="1 8">Belongs to the polyribonucleotide nucleotidyltransferase family.</text>
</comment>
<evidence type="ECO:0000313" key="11">
    <source>
        <dbReference type="EMBL" id="ARU47890.1"/>
    </source>
</evidence>
<evidence type="ECO:0000256" key="7">
    <source>
        <dbReference type="ARBA" id="ARBA00022884"/>
    </source>
</evidence>
<evidence type="ECO:0000313" key="12">
    <source>
        <dbReference type="Proteomes" id="UP000196005"/>
    </source>
</evidence>
<dbReference type="SMART" id="SM00322">
    <property type="entry name" value="KH"/>
    <property type="match status" value="1"/>
</dbReference>
<dbReference type="NCBIfam" id="NF008805">
    <property type="entry name" value="PRK11824.1"/>
    <property type="match status" value="1"/>
</dbReference>
<dbReference type="InterPro" id="IPR012340">
    <property type="entry name" value="NA-bd_OB-fold"/>
</dbReference>
<evidence type="ECO:0000256" key="2">
    <source>
        <dbReference type="ARBA" id="ARBA00022490"/>
    </source>
</evidence>
<evidence type="ECO:0000259" key="10">
    <source>
        <dbReference type="PROSITE" id="PS50126"/>
    </source>
</evidence>
<dbReference type="Proteomes" id="UP000196005">
    <property type="component" value="Chromosome"/>
</dbReference>
<dbReference type="EC" id="2.7.7.8" evidence="8"/>
<dbReference type="Pfam" id="PF03726">
    <property type="entry name" value="PNPase"/>
    <property type="match status" value="1"/>
</dbReference>
<feature type="binding site" evidence="8">
    <location>
        <position position="515"/>
    </location>
    <ligand>
        <name>Mg(2+)</name>
        <dbReference type="ChEBI" id="CHEBI:18420"/>
    </ligand>
</feature>
<protein>
    <recommendedName>
        <fullName evidence="8">Polyribonucleotide nucleotidyltransferase</fullName>
        <ecNumber evidence="8">2.7.7.8</ecNumber>
    </recommendedName>
    <alternativeName>
        <fullName evidence="8">Polynucleotide phosphorylase</fullName>
        <shortName evidence="8">PNPase</shortName>
    </alternativeName>
</protein>
<dbReference type="Gene3D" id="3.30.230.70">
    <property type="entry name" value="GHMP Kinase, N-terminal domain"/>
    <property type="match status" value="2"/>
</dbReference>
<dbReference type="InterPro" id="IPR027408">
    <property type="entry name" value="PNPase/RNase_PH_dom_sf"/>
</dbReference>
<proteinExistence type="inferred from homology"/>
<dbReference type="GO" id="GO:0000175">
    <property type="term" value="F:3'-5'-RNA exonuclease activity"/>
    <property type="evidence" value="ECO:0007669"/>
    <property type="project" value="TreeGrafter"/>
</dbReference>
<dbReference type="SMART" id="SM00316">
    <property type="entry name" value="S1"/>
    <property type="match status" value="1"/>
</dbReference>
<dbReference type="Pfam" id="PF01138">
    <property type="entry name" value="RNase_PH"/>
    <property type="match status" value="2"/>
</dbReference>
<comment type="cofactor">
    <cofactor evidence="8">
        <name>Mg(2+)</name>
        <dbReference type="ChEBI" id="CHEBI:18420"/>
    </cofactor>
</comment>
<dbReference type="HAMAP" id="MF_01595">
    <property type="entry name" value="PNPase"/>
    <property type="match status" value="1"/>
</dbReference>
<feature type="compositionally biased region" description="Basic and acidic residues" evidence="9">
    <location>
        <begin position="655"/>
        <end position="673"/>
    </location>
</feature>
<evidence type="ECO:0000256" key="1">
    <source>
        <dbReference type="ARBA" id="ARBA00007404"/>
    </source>
</evidence>
<feature type="region of interest" description="Disordered" evidence="9">
    <location>
        <begin position="646"/>
        <end position="673"/>
    </location>
</feature>
<keyword evidence="3 8" id="KW-0808">Transferase</keyword>
<keyword evidence="4 8" id="KW-0548">Nucleotidyltransferase</keyword>
<dbReference type="FunFam" id="3.30.1370.10:FF:000001">
    <property type="entry name" value="Polyribonucleotide nucleotidyltransferase"/>
    <property type="match status" value="1"/>
</dbReference>
<dbReference type="FunFam" id="3.30.230.70:FF:000029">
    <property type="entry name" value="Polyribonucleotide nucleotidyltransferase"/>
    <property type="match status" value="1"/>
</dbReference>
<dbReference type="InterPro" id="IPR003029">
    <property type="entry name" value="S1_domain"/>
</dbReference>
<dbReference type="GO" id="GO:0005829">
    <property type="term" value="C:cytosol"/>
    <property type="evidence" value="ECO:0007669"/>
    <property type="project" value="TreeGrafter"/>
</dbReference>
<dbReference type="GO" id="GO:0006396">
    <property type="term" value="P:RNA processing"/>
    <property type="evidence" value="ECO:0007669"/>
    <property type="project" value="InterPro"/>
</dbReference>
<dbReference type="SUPFAM" id="SSF54791">
    <property type="entry name" value="Eukaryotic type KH-domain (KH-domain type I)"/>
    <property type="match status" value="1"/>
</dbReference>
<comment type="function">
    <text evidence="8">Involved in mRNA degradation. Catalyzes the phosphorolysis of single-stranded polyribonucleotides processively in the 3'- to 5'-direction.</text>
</comment>
<dbReference type="EMBL" id="CP021416">
    <property type="protein sequence ID" value="ARU47890.1"/>
    <property type="molecule type" value="Genomic_DNA"/>
</dbReference>
<evidence type="ECO:0000256" key="4">
    <source>
        <dbReference type="ARBA" id="ARBA00022695"/>
    </source>
</evidence>
<dbReference type="Gene3D" id="2.40.50.140">
    <property type="entry name" value="Nucleic acid-binding proteins"/>
    <property type="match status" value="1"/>
</dbReference>
<dbReference type="InterPro" id="IPR015848">
    <property type="entry name" value="PNPase_PH_RNA-bd_bac/org-type"/>
</dbReference>
<evidence type="ECO:0000256" key="5">
    <source>
        <dbReference type="ARBA" id="ARBA00022723"/>
    </source>
</evidence>
<feature type="binding site" evidence="8">
    <location>
        <position position="521"/>
    </location>
    <ligand>
        <name>Mg(2+)</name>
        <dbReference type="ChEBI" id="CHEBI:18420"/>
    </ligand>
</feature>
<dbReference type="InterPro" id="IPR004088">
    <property type="entry name" value="KH_dom_type_1"/>
</dbReference>
<comment type="catalytic activity">
    <reaction evidence="8">
        <text>RNA(n+1) + phosphate = RNA(n) + a ribonucleoside 5'-diphosphate</text>
        <dbReference type="Rhea" id="RHEA:22096"/>
        <dbReference type="Rhea" id="RHEA-COMP:14527"/>
        <dbReference type="Rhea" id="RHEA-COMP:17342"/>
        <dbReference type="ChEBI" id="CHEBI:43474"/>
        <dbReference type="ChEBI" id="CHEBI:57930"/>
        <dbReference type="ChEBI" id="CHEBI:140395"/>
        <dbReference type="EC" id="2.7.7.8"/>
    </reaction>
</comment>
<feature type="domain" description="S1 motif" evidence="10">
    <location>
        <begin position="680"/>
        <end position="747"/>
    </location>
</feature>
<accession>A0A1Y0HIW5</accession>
<dbReference type="SUPFAM" id="SSF55666">
    <property type="entry name" value="Ribonuclease PH domain 2-like"/>
    <property type="match status" value="2"/>
</dbReference>
<dbReference type="Pfam" id="PF00575">
    <property type="entry name" value="S1"/>
    <property type="match status" value="1"/>
</dbReference>
<dbReference type="InterPro" id="IPR015847">
    <property type="entry name" value="ExoRNase_PH_dom2"/>
</dbReference>
<evidence type="ECO:0000256" key="6">
    <source>
        <dbReference type="ARBA" id="ARBA00022842"/>
    </source>
</evidence>
<dbReference type="GO" id="GO:0000287">
    <property type="term" value="F:magnesium ion binding"/>
    <property type="evidence" value="ECO:0007669"/>
    <property type="project" value="UniProtKB-UniRule"/>
</dbReference>
<dbReference type="InterPro" id="IPR004087">
    <property type="entry name" value="KH_dom"/>
</dbReference>
<keyword evidence="2 8" id="KW-0963">Cytoplasm</keyword>
<dbReference type="GO" id="GO:0003723">
    <property type="term" value="F:RNA binding"/>
    <property type="evidence" value="ECO:0007669"/>
    <property type="project" value="UniProtKB-UniRule"/>
</dbReference>
<name>A0A1Y0HIW5_9BACT</name>
<dbReference type="Pfam" id="PF03725">
    <property type="entry name" value="RNase_PH_C"/>
    <property type="match status" value="1"/>
</dbReference>
<dbReference type="KEGG" id="suls:Sdiek1_0721"/>
<dbReference type="InterPro" id="IPR012162">
    <property type="entry name" value="PNPase"/>
</dbReference>
<dbReference type="InterPro" id="IPR001247">
    <property type="entry name" value="ExoRNase_PH_dom1"/>
</dbReference>
<dbReference type="PANTHER" id="PTHR11252">
    <property type="entry name" value="POLYRIBONUCLEOTIDE NUCLEOTIDYLTRANSFERASE"/>
    <property type="match status" value="1"/>
</dbReference>
<evidence type="ECO:0000256" key="3">
    <source>
        <dbReference type="ARBA" id="ARBA00022679"/>
    </source>
</evidence>
<dbReference type="OrthoDB" id="9804305at2"/>
<dbReference type="Pfam" id="PF00013">
    <property type="entry name" value="KH_1"/>
    <property type="match status" value="1"/>
</dbReference>
<gene>
    <name evidence="8" type="primary">pnp</name>
    <name evidence="11" type="ORF">Sdiek1_0721</name>
</gene>
<dbReference type="CDD" id="cd11364">
    <property type="entry name" value="RNase_PH_PNPase_2"/>
    <property type="match status" value="1"/>
</dbReference>
<keyword evidence="7 8" id="KW-0694">RNA-binding</keyword>
<reference evidence="12" key="1">
    <citation type="submission" date="2017-05" db="EMBL/GenBank/DDBJ databases">
        <title>Dechlorination kinetics govern the competition between two new strains of the genus Sulfurospirillum.</title>
        <authorList>
            <person name="Buttet G.F."/>
            <person name="Murray A.M."/>
            <person name="Goris T."/>
            <person name="Burion M."/>
            <person name="Lin B."/>
            <person name="Rolle M."/>
            <person name="Maillard J."/>
        </authorList>
    </citation>
    <scope>NUCLEOTIDE SEQUENCE [LARGE SCALE GENOMIC DNA]</scope>
    <source>
        <strain evidence="12">SL2-1</strain>
    </source>
</reference>
<sequence>MEYKITVNNQEEIYDLGKVAKQAAGAALLKIKNTVILATVARDDSQVSENFVPLTVQYVEKTYAVGKIPGGYFKRETKPGDFETLTSRIIDRSLRPLFPKGYAYPTQIVVFVLSCDPEVDLQVAALNAASAALYLSDIPVNKAVAGVRIGYIDGKYVVNPSNSALKTSTLDLYVAGTKEELLMIEMRSIASMESMNLPIMAIDPMLDPTLAESVITKQSINEFNEDAILEAIDKAQSAITEATSAYEQTFAPLKKEDAELDYKEDLENDSIFAYIDEFYKQDVHNAINQMAKSERANELNKIVTKILSDEVAVLEGWSKELVSSVINAYKKKIVREMIIDKHVRADGRKLNEIRPISIETNILPLAHGSCLFTRGQTQALAVVTLGNDKDAQMYDLLTEKNTINDTFMVNYNFPGFSVGEASPLRSPGRRELGHGNLARRALEPVLDINRLQTIRLVSEILESNGSSSMATICGGVLALKAAGINIEKLVAGIAMGLVFEGDKHAVLSDIMGLEDHDGDMDFKVAGTRDGITALQMDIKLGGISRDVLKEALYQAKEGRAHILGLMEAASQEIVVNNSILPKLELFSVDPSKIVDIIGQAGKTIREIIEKFEVSIDLDREKGEVKIAGENKEKVEAAKEHIIQITNKPSFGGRGGGRDRGGDRHGSTPREEKPVPTFVQDEVVDGVVKRIVDFGAFIELPGGIDGLLHVSKIADHRVDKVSDYLALEQKVRVKILKQTGNKIELGLER</sequence>
<keyword evidence="6 8" id="KW-0460">Magnesium</keyword>
<dbReference type="PROSITE" id="PS50084">
    <property type="entry name" value="KH_TYPE_1"/>
    <property type="match status" value="1"/>
</dbReference>
<dbReference type="InterPro" id="IPR020568">
    <property type="entry name" value="Ribosomal_Su5_D2-typ_SF"/>
</dbReference>
<dbReference type="GO" id="GO:0004654">
    <property type="term" value="F:polyribonucleotide nucleotidyltransferase activity"/>
    <property type="evidence" value="ECO:0007669"/>
    <property type="project" value="UniProtKB-UniRule"/>
</dbReference>
<dbReference type="InterPro" id="IPR036345">
    <property type="entry name" value="ExoRNase_PH_dom2_sf"/>
</dbReference>
<dbReference type="InterPro" id="IPR036612">
    <property type="entry name" value="KH_dom_type_1_sf"/>
</dbReference>
<dbReference type="GO" id="GO:0006402">
    <property type="term" value="P:mRNA catabolic process"/>
    <property type="evidence" value="ECO:0007669"/>
    <property type="project" value="UniProtKB-UniRule"/>
</dbReference>
<dbReference type="RefSeq" id="WP_087437926.1">
    <property type="nucleotide sequence ID" value="NZ_CP021416.1"/>
</dbReference>
<keyword evidence="12" id="KW-1185">Reference proteome</keyword>
<keyword evidence="5 8" id="KW-0479">Metal-binding</keyword>
<dbReference type="CDD" id="cd02393">
    <property type="entry name" value="KH-I_PNPase"/>
    <property type="match status" value="1"/>
</dbReference>
<dbReference type="SUPFAM" id="SSF50249">
    <property type="entry name" value="Nucleic acid-binding proteins"/>
    <property type="match status" value="1"/>
</dbReference>
<dbReference type="AlphaFoldDB" id="A0A1Y0HIW5"/>
<evidence type="ECO:0000256" key="8">
    <source>
        <dbReference type="HAMAP-Rule" id="MF_01595"/>
    </source>
</evidence>
<dbReference type="PIRSF" id="PIRSF005499">
    <property type="entry name" value="PNPase"/>
    <property type="match status" value="1"/>
</dbReference>
<dbReference type="Gene3D" id="3.30.1370.10">
    <property type="entry name" value="K Homology domain, type 1"/>
    <property type="match status" value="1"/>
</dbReference>
<dbReference type="PROSITE" id="PS50126">
    <property type="entry name" value="S1"/>
    <property type="match status" value="1"/>
</dbReference>
<evidence type="ECO:0000256" key="9">
    <source>
        <dbReference type="SAM" id="MobiDB-lite"/>
    </source>
</evidence>
<dbReference type="PANTHER" id="PTHR11252:SF0">
    <property type="entry name" value="POLYRIBONUCLEOTIDE NUCLEOTIDYLTRANSFERASE 1, MITOCHONDRIAL"/>
    <property type="match status" value="1"/>
</dbReference>
<dbReference type="SUPFAM" id="SSF54211">
    <property type="entry name" value="Ribosomal protein S5 domain 2-like"/>
    <property type="match status" value="2"/>
</dbReference>
<dbReference type="FunFam" id="3.30.230.70:FF:000026">
    <property type="entry name" value="Polyribonucleotide nucleotidyltransferase"/>
    <property type="match status" value="1"/>
</dbReference>